<keyword evidence="5" id="KW-1185">Reference proteome</keyword>
<dbReference type="InterPro" id="IPR050624">
    <property type="entry name" value="HTH-type_Tx_Regulator"/>
</dbReference>
<dbReference type="Pfam" id="PF17924">
    <property type="entry name" value="TetR_C_19"/>
    <property type="match status" value="1"/>
</dbReference>
<dbReference type="PROSITE" id="PS50977">
    <property type="entry name" value="HTH_TETR_2"/>
    <property type="match status" value="1"/>
</dbReference>
<accession>A0A0R2L5T8</accession>
<organism evidence="4 5">
    <name type="scientific">Pediococcus stilesii</name>
    <dbReference type="NCBI Taxonomy" id="331679"/>
    <lineage>
        <taxon>Bacteria</taxon>
        <taxon>Bacillati</taxon>
        <taxon>Bacillota</taxon>
        <taxon>Bacilli</taxon>
        <taxon>Lactobacillales</taxon>
        <taxon>Lactobacillaceae</taxon>
        <taxon>Pediococcus</taxon>
    </lineage>
</organism>
<dbReference type="AlphaFoldDB" id="A0A0R2L5T8"/>
<dbReference type="GO" id="GO:0003677">
    <property type="term" value="F:DNA binding"/>
    <property type="evidence" value="ECO:0007669"/>
    <property type="project" value="UniProtKB-UniRule"/>
</dbReference>
<dbReference type="Proteomes" id="UP000051859">
    <property type="component" value="Unassembled WGS sequence"/>
</dbReference>
<dbReference type="Gene3D" id="1.10.357.10">
    <property type="entry name" value="Tetracycline Repressor, domain 2"/>
    <property type="match status" value="1"/>
</dbReference>
<name>A0A0R2L5T8_9LACO</name>
<evidence type="ECO:0000313" key="4">
    <source>
        <dbReference type="EMBL" id="KRN94285.1"/>
    </source>
</evidence>
<feature type="DNA-binding region" description="H-T-H motif" evidence="2">
    <location>
        <begin position="41"/>
        <end position="60"/>
    </location>
</feature>
<gene>
    <name evidence="4" type="ORF">IV81_GL001464</name>
</gene>
<dbReference type="PANTHER" id="PTHR43479">
    <property type="entry name" value="ACREF/ENVCD OPERON REPRESSOR-RELATED"/>
    <property type="match status" value="1"/>
</dbReference>
<evidence type="ECO:0000313" key="5">
    <source>
        <dbReference type="Proteomes" id="UP000051859"/>
    </source>
</evidence>
<dbReference type="PANTHER" id="PTHR43479:SF11">
    <property type="entry name" value="ACREF_ENVCD OPERON REPRESSOR-RELATED"/>
    <property type="match status" value="1"/>
</dbReference>
<dbReference type="PATRIC" id="fig|331679.3.peg.1498"/>
<dbReference type="EMBL" id="JQBX01000006">
    <property type="protein sequence ID" value="KRN94285.1"/>
    <property type="molecule type" value="Genomic_DNA"/>
</dbReference>
<keyword evidence="1 2" id="KW-0238">DNA-binding</keyword>
<evidence type="ECO:0000256" key="2">
    <source>
        <dbReference type="PROSITE-ProRule" id="PRU00335"/>
    </source>
</evidence>
<sequence>MSFTEDTMPKSTFFNLKKEKRARIIEAAGQEFSQQPLYNASINNIIKTAKIPRGSFYQYFEDLPDLYGYYFSLILENIQEDLIDSVYKDGGDIFKAVQEYASIYLEDILAGPHHNFYKNFFLGANIAIQSKKGGHGPGFDVYHSERLNQLRVRLKEVVNWEQLKVENEDDQNALQQLIMMIFFHSFANYFVHAIDSQKHPEDVLKEIKRNLSWLEFGVRRMEEQ</sequence>
<evidence type="ECO:0000259" key="3">
    <source>
        <dbReference type="PROSITE" id="PS50977"/>
    </source>
</evidence>
<protein>
    <submittedName>
        <fullName evidence="4">Transcriptional regulator</fullName>
    </submittedName>
</protein>
<evidence type="ECO:0000256" key="1">
    <source>
        <dbReference type="ARBA" id="ARBA00023125"/>
    </source>
</evidence>
<dbReference type="STRING" id="331679.IV81_GL001464"/>
<dbReference type="Pfam" id="PF00440">
    <property type="entry name" value="TetR_N"/>
    <property type="match status" value="1"/>
</dbReference>
<dbReference type="SUPFAM" id="SSF46689">
    <property type="entry name" value="Homeodomain-like"/>
    <property type="match status" value="1"/>
</dbReference>
<feature type="domain" description="HTH tetR-type" evidence="3">
    <location>
        <begin position="18"/>
        <end position="78"/>
    </location>
</feature>
<dbReference type="InterPro" id="IPR009057">
    <property type="entry name" value="Homeodomain-like_sf"/>
</dbReference>
<comment type="caution">
    <text evidence="4">The sequence shown here is derived from an EMBL/GenBank/DDBJ whole genome shotgun (WGS) entry which is preliminary data.</text>
</comment>
<dbReference type="InterPro" id="IPR001647">
    <property type="entry name" value="HTH_TetR"/>
</dbReference>
<proteinExistence type="predicted"/>
<reference evidence="4 5" key="1">
    <citation type="journal article" date="2015" name="Genome Announc.">
        <title>Expanding the biotechnology potential of lactobacilli through comparative genomics of 213 strains and associated genera.</title>
        <authorList>
            <person name="Sun Z."/>
            <person name="Harris H.M."/>
            <person name="McCann A."/>
            <person name="Guo C."/>
            <person name="Argimon S."/>
            <person name="Zhang W."/>
            <person name="Yang X."/>
            <person name="Jeffery I.B."/>
            <person name="Cooney J.C."/>
            <person name="Kagawa T.F."/>
            <person name="Liu W."/>
            <person name="Song Y."/>
            <person name="Salvetti E."/>
            <person name="Wrobel A."/>
            <person name="Rasinkangas P."/>
            <person name="Parkhill J."/>
            <person name="Rea M.C."/>
            <person name="O'Sullivan O."/>
            <person name="Ritari J."/>
            <person name="Douillard F.P."/>
            <person name="Paul Ross R."/>
            <person name="Yang R."/>
            <person name="Briner A.E."/>
            <person name="Felis G.E."/>
            <person name="de Vos W.M."/>
            <person name="Barrangou R."/>
            <person name="Klaenhammer T.R."/>
            <person name="Caufield P.W."/>
            <person name="Cui Y."/>
            <person name="Zhang H."/>
            <person name="O'Toole P.W."/>
        </authorList>
    </citation>
    <scope>NUCLEOTIDE SEQUENCE [LARGE SCALE GENOMIC DNA]</scope>
    <source>
        <strain evidence="4 5">DSM 18001</strain>
    </source>
</reference>